<dbReference type="Pfam" id="PF12704">
    <property type="entry name" value="MacB_PCD"/>
    <property type="match status" value="1"/>
</dbReference>
<protein>
    <submittedName>
        <fullName evidence="11">Lipoprotein releasing system, subunit C,putative membrane protein</fullName>
    </submittedName>
</protein>
<dbReference type="InterPro" id="IPR011925">
    <property type="entry name" value="LolCE_TM"/>
</dbReference>
<evidence type="ECO:0000256" key="7">
    <source>
        <dbReference type="ARBA" id="ARBA00023136"/>
    </source>
</evidence>
<accession>A0ABF7PRB2</accession>
<dbReference type="EMBL" id="AM233362">
    <property type="protein sequence ID" value="CAJ78914.1"/>
    <property type="molecule type" value="Genomic_DNA"/>
</dbReference>
<evidence type="ECO:0000256" key="8">
    <source>
        <dbReference type="SAM" id="Phobius"/>
    </source>
</evidence>
<organism evidence="11 12">
    <name type="scientific">Francisella tularensis subsp. holarctica (strain LVS)</name>
    <dbReference type="NCBI Taxonomy" id="376619"/>
    <lineage>
        <taxon>Bacteria</taxon>
        <taxon>Pseudomonadati</taxon>
        <taxon>Pseudomonadota</taxon>
        <taxon>Gammaproteobacteria</taxon>
        <taxon>Thiotrichales</taxon>
        <taxon>Francisellaceae</taxon>
        <taxon>Francisella</taxon>
    </lineage>
</organism>
<dbReference type="InterPro" id="IPR025857">
    <property type="entry name" value="MacB_PCD"/>
</dbReference>
<dbReference type="PANTHER" id="PTHR30489">
    <property type="entry name" value="LIPOPROTEIN-RELEASING SYSTEM TRANSMEMBRANE PROTEIN LOLE"/>
    <property type="match status" value="1"/>
</dbReference>
<proteinExistence type="inferred from homology"/>
<dbReference type="NCBIfam" id="TIGR02212">
    <property type="entry name" value="lolCE"/>
    <property type="match status" value="1"/>
</dbReference>
<evidence type="ECO:0000256" key="3">
    <source>
        <dbReference type="ARBA" id="ARBA00022448"/>
    </source>
</evidence>
<sequence length="434" mass="48230">MLFYRVIFIARKNLMFKSLPLFIGLRYIRAKKRNRFISIISAISFLGISLGVAVLITVMSVMNGFDQQIKSKILMMVPPLKVYQLGGEVTDWPNLAKEVEKSTPSVTAVAPIVESQGLLSANSGSSTTAFVQIQGIEPKYQTKVLPIAEHIVDGKLSSLDDNQGYNIVLGSVLADNLGVKVGDKVTLIVPKISLTPAGMIPRIKQFRVSGIFSVSYQYDAYYAMINIKDAQKVFETGNSVSSLQLSVKNIYDAPLVKDKLNDGAIPPYYFTRDWTDENKSFFDALKMEKTMMFFILLLIITVAVFNLLSSLVMVVTDKRSDIAILRTMGMSSRQIITVFIYQGFIIGLIGTVIGVLLGILLSTYATEIVNFIQNLTGKQFLSASVYLINYIPSELMWSDVIKVTLVSMFLSFLATLYPAWSASKVQPVEALRYE</sequence>
<reference evidence="11 12" key="1">
    <citation type="submission" date="2006-02" db="EMBL/GenBank/DDBJ databases">
        <authorList>
            <consortium name="Microbial Genomics Group"/>
            <consortium name="Lawrence Livermore National Laboratory"/>
            <consortium name="and the Genome Analysis Group"/>
            <consortium name="Oak Ridge National Laboratory"/>
            <person name="Larimer F.W."/>
        </authorList>
    </citation>
    <scope>NUCLEOTIDE SEQUENCE [LARGE SCALE GENOMIC DNA]</scope>
    <source>
        <strain evidence="11 12">LVS</strain>
    </source>
</reference>
<comment type="similarity">
    <text evidence="2">Belongs to the ABC-4 integral membrane protein family. LolC/E subfamily.</text>
</comment>
<feature type="transmembrane region" description="Helical" evidence="8">
    <location>
        <begin position="400"/>
        <end position="420"/>
    </location>
</feature>
<feature type="transmembrane region" description="Helical" evidence="8">
    <location>
        <begin position="336"/>
        <end position="362"/>
    </location>
</feature>
<feature type="transmembrane region" description="Helical" evidence="8">
    <location>
        <begin position="291"/>
        <end position="315"/>
    </location>
</feature>
<keyword evidence="7 8" id="KW-0472">Membrane</keyword>
<evidence type="ECO:0000256" key="5">
    <source>
        <dbReference type="ARBA" id="ARBA00022692"/>
    </source>
</evidence>
<dbReference type="InterPro" id="IPR051447">
    <property type="entry name" value="Lipoprotein-release_system"/>
</dbReference>
<dbReference type="AlphaFoldDB" id="A0ABF7PRB2"/>
<dbReference type="PANTHER" id="PTHR30489:SF0">
    <property type="entry name" value="LIPOPROTEIN-RELEASING SYSTEM TRANSMEMBRANE PROTEIN LOLE"/>
    <property type="match status" value="1"/>
</dbReference>
<dbReference type="Pfam" id="PF02687">
    <property type="entry name" value="FtsX"/>
    <property type="match status" value="1"/>
</dbReference>
<dbReference type="KEGG" id="ftl:FTL_0474"/>
<evidence type="ECO:0000256" key="1">
    <source>
        <dbReference type="ARBA" id="ARBA00004651"/>
    </source>
</evidence>
<dbReference type="Proteomes" id="UP000001944">
    <property type="component" value="Chromosome"/>
</dbReference>
<dbReference type="GO" id="GO:0005886">
    <property type="term" value="C:plasma membrane"/>
    <property type="evidence" value="ECO:0007669"/>
    <property type="project" value="UniProtKB-SubCell"/>
</dbReference>
<keyword evidence="3" id="KW-0813">Transport</keyword>
<comment type="subcellular location">
    <subcellularLocation>
        <location evidence="1">Cell membrane</location>
        <topology evidence="1">Multi-pass membrane protein</topology>
    </subcellularLocation>
</comment>
<keyword evidence="6 8" id="KW-1133">Transmembrane helix</keyword>
<evidence type="ECO:0000259" key="10">
    <source>
        <dbReference type="Pfam" id="PF12704"/>
    </source>
</evidence>
<gene>
    <name evidence="11" type="ordered locus">FTL_0474</name>
</gene>
<name>A0ABF7PRB2_FRATH</name>
<evidence type="ECO:0000313" key="11">
    <source>
        <dbReference type="EMBL" id="CAJ78914.1"/>
    </source>
</evidence>
<feature type="domain" description="MacB-like periplasmic core" evidence="10">
    <location>
        <begin position="41"/>
        <end position="261"/>
    </location>
</feature>
<evidence type="ECO:0000256" key="2">
    <source>
        <dbReference type="ARBA" id="ARBA00005236"/>
    </source>
</evidence>
<keyword evidence="11" id="KW-0449">Lipoprotein</keyword>
<feature type="domain" description="ABC3 transporter permease C-terminal" evidence="9">
    <location>
        <begin position="293"/>
        <end position="427"/>
    </location>
</feature>
<keyword evidence="5 8" id="KW-0812">Transmembrane</keyword>
<evidence type="ECO:0000256" key="6">
    <source>
        <dbReference type="ARBA" id="ARBA00022989"/>
    </source>
</evidence>
<dbReference type="InterPro" id="IPR003838">
    <property type="entry name" value="ABC3_permease_C"/>
</dbReference>
<reference evidence="12" key="2">
    <citation type="submission" date="2006-03" db="EMBL/GenBank/DDBJ databases">
        <title>Complete genome sequence of Francisella tularensis LVS (Live Vaccine Strain).</title>
        <authorList>
            <person name="Chain P."/>
            <person name="Larimer F."/>
            <person name="Land M."/>
            <person name="Stilwagen S."/>
            <person name="Larsson P."/>
            <person name="Bearden S."/>
            <person name="Chu M."/>
            <person name="Oyston P."/>
            <person name="Forsman M."/>
            <person name="Andersson S."/>
            <person name="Lindler L."/>
            <person name="Titball R."/>
            <person name="Garcia E."/>
        </authorList>
    </citation>
    <scope>NUCLEOTIDE SEQUENCE [LARGE SCALE GENOMIC DNA]</scope>
    <source>
        <strain evidence="12">LVS</strain>
    </source>
</reference>
<evidence type="ECO:0000259" key="9">
    <source>
        <dbReference type="Pfam" id="PF02687"/>
    </source>
</evidence>
<evidence type="ECO:0000313" key="12">
    <source>
        <dbReference type="Proteomes" id="UP000001944"/>
    </source>
</evidence>
<feature type="transmembrane region" description="Helical" evidence="8">
    <location>
        <begin position="36"/>
        <end position="62"/>
    </location>
</feature>
<keyword evidence="4" id="KW-1003">Cell membrane</keyword>
<evidence type="ECO:0000256" key="4">
    <source>
        <dbReference type="ARBA" id="ARBA00022475"/>
    </source>
</evidence>